<feature type="compositionally biased region" description="Polar residues" evidence="6">
    <location>
        <begin position="279"/>
        <end position="294"/>
    </location>
</feature>
<reference evidence="9 10" key="1">
    <citation type="submission" date="2024-02" db="EMBL/GenBank/DDBJ databases">
        <title>De novo assembly and annotation of 12 fungi associated with fruit tree decline syndrome in Ontario, Canada.</title>
        <authorList>
            <person name="Sulman M."/>
            <person name="Ellouze W."/>
            <person name="Ilyukhin E."/>
        </authorList>
    </citation>
    <scope>NUCLEOTIDE SEQUENCE [LARGE SCALE GENOMIC DNA]</scope>
    <source>
        <strain evidence="9 10">M11/M66-122</strain>
    </source>
</reference>
<dbReference type="Proteomes" id="UP001320420">
    <property type="component" value="Unassembled WGS sequence"/>
</dbReference>
<evidence type="ECO:0000256" key="6">
    <source>
        <dbReference type="SAM" id="MobiDB-lite"/>
    </source>
</evidence>
<dbReference type="Pfam" id="PF20684">
    <property type="entry name" value="Fung_rhodopsin"/>
    <property type="match status" value="1"/>
</dbReference>
<sequence length="323" mass="35798">MSIGASSGKAVDLTKVPAAVPPPGIVSNFNSTDNYKHQNIILHSVVLAATTVAIAVRLYTRAVIKRTIGEDDWLALLSWALSLEFSIIMAYATVWGFGMHMYDIRASEILNTLKWLTVAQKSYFPLILSIKLCILLGYLRIFKVDRPTKWSIWVGVAVCTIFYVVTFFVDIFRCKPVEASWNPTIEGTCLSFAAFPWATGIFNMASDFYIFIMRFVVSLQYAQNPDQTYVAAKVLHWTVLEVNIGLICACMITAPAFFDSAAPRSLGSLVGSLLAKRSGSQINVESPPRSSKSGEGSYRSNEEGGQSRDKTAWNVLSRPRRHS</sequence>
<dbReference type="PANTHER" id="PTHR33048:SF158">
    <property type="entry name" value="MEMBRANE PROTEIN PTH11-LIKE, PUTATIVE-RELATED"/>
    <property type="match status" value="1"/>
</dbReference>
<gene>
    <name evidence="9" type="ORF">SLS62_010458</name>
</gene>
<keyword evidence="4 7" id="KW-0472">Membrane</keyword>
<evidence type="ECO:0000256" key="3">
    <source>
        <dbReference type="ARBA" id="ARBA00022989"/>
    </source>
</evidence>
<proteinExistence type="inferred from homology"/>
<feature type="compositionally biased region" description="Basic and acidic residues" evidence="6">
    <location>
        <begin position="300"/>
        <end position="311"/>
    </location>
</feature>
<evidence type="ECO:0000256" key="2">
    <source>
        <dbReference type="ARBA" id="ARBA00022692"/>
    </source>
</evidence>
<protein>
    <recommendedName>
        <fullName evidence="8">Rhodopsin domain-containing protein</fullName>
    </recommendedName>
</protein>
<dbReference type="AlphaFoldDB" id="A0AAN9UBR7"/>
<keyword evidence="10" id="KW-1185">Reference proteome</keyword>
<dbReference type="InterPro" id="IPR052337">
    <property type="entry name" value="SAT4-like"/>
</dbReference>
<keyword evidence="2 7" id="KW-0812">Transmembrane</keyword>
<keyword evidence="3 7" id="KW-1133">Transmembrane helix</keyword>
<evidence type="ECO:0000313" key="9">
    <source>
        <dbReference type="EMBL" id="KAK7743727.1"/>
    </source>
</evidence>
<comment type="caution">
    <text evidence="9">The sequence shown here is derived from an EMBL/GenBank/DDBJ whole genome shotgun (WGS) entry which is preliminary data.</text>
</comment>
<feature type="domain" description="Rhodopsin" evidence="8">
    <location>
        <begin position="56"/>
        <end position="215"/>
    </location>
</feature>
<accession>A0AAN9UBR7</accession>
<feature type="transmembrane region" description="Helical" evidence="7">
    <location>
        <begin position="72"/>
        <end position="102"/>
    </location>
</feature>
<organism evidence="9 10">
    <name type="scientific">Diatrype stigma</name>
    <dbReference type="NCBI Taxonomy" id="117547"/>
    <lineage>
        <taxon>Eukaryota</taxon>
        <taxon>Fungi</taxon>
        <taxon>Dikarya</taxon>
        <taxon>Ascomycota</taxon>
        <taxon>Pezizomycotina</taxon>
        <taxon>Sordariomycetes</taxon>
        <taxon>Xylariomycetidae</taxon>
        <taxon>Xylariales</taxon>
        <taxon>Diatrypaceae</taxon>
        <taxon>Diatrype</taxon>
    </lineage>
</organism>
<dbReference type="GO" id="GO:0016020">
    <property type="term" value="C:membrane"/>
    <property type="evidence" value="ECO:0007669"/>
    <property type="project" value="UniProtKB-SubCell"/>
</dbReference>
<evidence type="ECO:0000256" key="4">
    <source>
        <dbReference type="ARBA" id="ARBA00023136"/>
    </source>
</evidence>
<comment type="subcellular location">
    <subcellularLocation>
        <location evidence="1">Membrane</location>
        <topology evidence="1">Multi-pass membrane protein</topology>
    </subcellularLocation>
</comment>
<evidence type="ECO:0000256" key="7">
    <source>
        <dbReference type="SAM" id="Phobius"/>
    </source>
</evidence>
<feature type="transmembrane region" description="Helical" evidence="7">
    <location>
        <begin position="234"/>
        <end position="258"/>
    </location>
</feature>
<name>A0AAN9UBR7_9PEZI</name>
<feature type="transmembrane region" description="Helical" evidence="7">
    <location>
        <begin position="40"/>
        <end position="60"/>
    </location>
</feature>
<evidence type="ECO:0000256" key="5">
    <source>
        <dbReference type="ARBA" id="ARBA00038359"/>
    </source>
</evidence>
<dbReference type="EMBL" id="JAKJXP020000130">
    <property type="protein sequence ID" value="KAK7743727.1"/>
    <property type="molecule type" value="Genomic_DNA"/>
</dbReference>
<dbReference type="InterPro" id="IPR049326">
    <property type="entry name" value="Rhodopsin_dom_fungi"/>
</dbReference>
<comment type="similarity">
    <text evidence="5">Belongs to the SAT4 family.</text>
</comment>
<evidence type="ECO:0000256" key="1">
    <source>
        <dbReference type="ARBA" id="ARBA00004141"/>
    </source>
</evidence>
<evidence type="ECO:0000313" key="10">
    <source>
        <dbReference type="Proteomes" id="UP001320420"/>
    </source>
</evidence>
<feature type="transmembrane region" description="Helical" evidence="7">
    <location>
        <begin position="192"/>
        <end position="213"/>
    </location>
</feature>
<feature type="transmembrane region" description="Helical" evidence="7">
    <location>
        <begin position="151"/>
        <end position="172"/>
    </location>
</feature>
<feature type="region of interest" description="Disordered" evidence="6">
    <location>
        <begin position="279"/>
        <end position="323"/>
    </location>
</feature>
<feature type="transmembrane region" description="Helical" evidence="7">
    <location>
        <begin position="122"/>
        <end position="139"/>
    </location>
</feature>
<dbReference type="PANTHER" id="PTHR33048">
    <property type="entry name" value="PTH11-LIKE INTEGRAL MEMBRANE PROTEIN (AFU_ORTHOLOGUE AFUA_5G11245)"/>
    <property type="match status" value="1"/>
</dbReference>
<evidence type="ECO:0000259" key="8">
    <source>
        <dbReference type="Pfam" id="PF20684"/>
    </source>
</evidence>